<organism evidence="2 3">
    <name type="scientific">Emericellopsis atlantica</name>
    <dbReference type="NCBI Taxonomy" id="2614577"/>
    <lineage>
        <taxon>Eukaryota</taxon>
        <taxon>Fungi</taxon>
        <taxon>Dikarya</taxon>
        <taxon>Ascomycota</taxon>
        <taxon>Pezizomycotina</taxon>
        <taxon>Sordariomycetes</taxon>
        <taxon>Hypocreomycetidae</taxon>
        <taxon>Hypocreales</taxon>
        <taxon>Bionectriaceae</taxon>
        <taxon>Emericellopsis</taxon>
    </lineage>
</organism>
<name>A0A9P7ZPK0_9HYPO</name>
<comment type="similarity">
    <text evidence="1">Belongs to the enoyl-CoA hydratase/isomerase family.</text>
</comment>
<reference evidence="2" key="1">
    <citation type="journal article" date="2021" name="IMA Fungus">
        <title>Genomic characterization of three marine fungi, including Emericellopsis atlantica sp. nov. with signatures of a generalist lifestyle and marine biomass degradation.</title>
        <authorList>
            <person name="Hagestad O.C."/>
            <person name="Hou L."/>
            <person name="Andersen J.H."/>
            <person name="Hansen E.H."/>
            <person name="Altermark B."/>
            <person name="Li C."/>
            <person name="Kuhnert E."/>
            <person name="Cox R.J."/>
            <person name="Crous P.W."/>
            <person name="Spatafora J.W."/>
            <person name="Lail K."/>
            <person name="Amirebrahimi M."/>
            <person name="Lipzen A."/>
            <person name="Pangilinan J."/>
            <person name="Andreopoulos W."/>
            <person name="Hayes R.D."/>
            <person name="Ng V."/>
            <person name="Grigoriev I.V."/>
            <person name="Jackson S.A."/>
            <person name="Sutton T.D.S."/>
            <person name="Dobson A.D.W."/>
            <person name="Rama T."/>
        </authorList>
    </citation>
    <scope>NUCLEOTIDE SEQUENCE</scope>
    <source>
        <strain evidence="2">TS7</strain>
    </source>
</reference>
<dbReference type="AlphaFoldDB" id="A0A9P7ZPK0"/>
<dbReference type="EMBL" id="MU251249">
    <property type="protein sequence ID" value="KAG9255924.1"/>
    <property type="molecule type" value="Genomic_DNA"/>
</dbReference>
<evidence type="ECO:0000256" key="1">
    <source>
        <dbReference type="ARBA" id="ARBA00005254"/>
    </source>
</evidence>
<dbReference type="PANTHER" id="PTHR43684:SF4">
    <property type="entry name" value="ENOYL-COA HYDRATASE_ISOMERASE FAMILY PROTEIN (AFU_ORTHOLOGUE AFUA_1G01890)"/>
    <property type="match status" value="1"/>
</dbReference>
<comment type="caution">
    <text evidence="2">The sequence shown here is derived from an EMBL/GenBank/DDBJ whole genome shotgun (WGS) entry which is preliminary data.</text>
</comment>
<gene>
    <name evidence="2" type="ORF">F5Z01DRAFT_524512</name>
</gene>
<dbReference type="Proteomes" id="UP000887229">
    <property type="component" value="Unassembled WGS sequence"/>
</dbReference>
<accession>A0A9P7ZPK0</accession>
<dbReference type="InterPro" id="IPR051053">
    <property type="entry name" value="ECH/Chromodomain_protein"/>
</dbReference>
<evidence type="ECO:0000313" key="2">
    <source>
        <dbReference type="EMBL" id="KAG9255924.1"/>
    </source>
</evidence>
<dbReference type="PANTHER" id="PTHR43684">
    <property type="match status" value="1"/>
</dbReference>
<dbReference type="InterPro" id="IPR014748">
    <property type="entry name" value="Enoyl-CoA_hydra_C"/>
</dbReference>
<keyword evidence="3" id="KW-1185">Reference proteome</keyword>
<dbReference type="CDD" id="cd06558">
    <property type="entry name" value="crotonase-like"/>
    <property type="match status" value="1"/>
</dbReference>
<sequence>MPDLPPSYSALSLPGILLSHHPASSPTPTPVIILSLHRPAARNGFTDELAASLITAFDTLSRDDRVKAIVLTSSDEANRIFCAGMDFNAKGDRIGPTRREHRDGGGTVTLAMHNCHKPIIAAINGSAVGVGITMTLPSAIRVASQDAKIGFVFAQRGFNMEACSSFYLPRLVGTSRALHLVTTGAVYPATSPLFSELFSDVVPADEVLPTALGYAEGIARNVSTVAARVMRDMIYRGPRSPEEAHLLESRVFFDLYNGADSKEGVGSFLEKRAPKFEMSIERDAPGAWPWWDALDVKSKAKL</sequence>
<dbReference type="Gene3D" id="3.90.226.10">
    <property type="entry name" value="2-enoyl-CoA Hydratase, Chain A, domain 1"/>
    <property type="match status" value="1"/>
</dbReference>
<dbReference type="Gene3D" id="1.10.12.10">
    <property type="entry name" value="Lyase 2-enoyl-coa Hydratase, Chain A, domain 2"/>
    <property type="match status" value="1"/>
</dbReference>
<dbReference type="InterPro" id="IPR001753">
    <property type="entry name" value="Enoyl-CoA_hydra/iso"/>
</dbReference>
<protein>
    <submittedName>
        <fullName evidence="2">Enoyl-CoA hydratase/isomerase</fullName>
    </submittedName>
</protein>
<dbReference type="OrthoDB" id="2018133at2759"/>
<evidence type="ECO:0000313" key="3">
    <source>
        <dbReference type="Proteomes" id="UP000887229"/>
    </source>
</evidence>
<dbReference type="RefSeq" id="XP_046119848.1">
    <property type="nucleotide sequence ID" value="XM_046260430.1"/>
</dbReference>
<dbReference type="InterPro" id="IPR029045">
    <property type="entry name" value="ClpP/crotonase-like_dom_sf"/>
</dbReference>
<proteinExistence type="inferred from homology"/>
<dbReference type="GeneID" id="70291333"/>
<dbReference type="SUPFAM" id="SSF52096">
    <property type="entry name" value="ClpP/crotonase"/>
    <property type="match status" value="1"/>
</dbReference>
<dbReference type="Pfam" id="PF00378">
    <property type="entry name" value="ECH_1"/>
    <property type="match status" value="1"/>
</dbReference>